<feature type="transmembrane region" description="Helical" evidence="7">
    <location>
        <begin position="129"/>
        <end position="147"/>
    </location>
</feature>
<keyword evidence="3 7" id="KW-0812">Transmembrane</keyword>
<dbReference type="Gene3D" id="1.20.1250.20">
    <property type="entry name" value="MFS general substrate transporter like domains"/>
    <property type="match status" value="1"/>
</dbReference>
<evidence type="ECO:0000256" key="7">
    <source>
        <dbReference type="SAM" id="Phobius"/>
    </source>
</evidence>
<dbReference type="InterPro" id="IPR036259">
    <property type="entry name" value="MFS_trans_sf"/>
</dbReference>
<evidence type="ECO:0000313" key="8">
    <source>
        <dbReference type="EMBL" id="SSX05407.1"/>
    </source>
</evidence>
<feature type="transmembrane region" description="Helical" evidence="7">
    <location>
        <begin position="393"/>
        <end position="414"/>
    </location>
</feature>
<dbReference type="EMBL" id="UFQT01000614">
    <property type="protein sequence ID" value="SSX25767.1"/>
    <property type="molecule type" value="Genomic_DNA"/>
</dbReference>
<evidence type="ECO:0000256" key="6">
    <source>
        <dbReference type="ARBA" id="ARBA00023136"/>
    </source>
</evidence>
<reference evidence="8" key="1">
    <citation type="submission" date="2018-04" db="EMBL/GenBank/DDBJ databases">
        <authorList>
            <person name="Go L.Y."/>
            <person name="Mitchell J.A."/>
        </authorList>
    </citation>
    <scope>NUCLEOTIDE SEQUENCE</scope>
    <source>
        <tissue evidence="8">Whole organism</tissue>
    </source>
</reference>
<organism evidence="8">
    <name type="scientific">Culicoides sonorensis</name>
    <name type="common">Biting midge</name>
    <dbReference type="NCBI Taxonomy" id="179676"/>
    <lineage>
        <taxon>Eukaryota</taxon>
        <taxon>Metazoa</taxon>
        <taxon>Ecdysozoa</taxon>
        <taxon>Arthropoda</taxon>
        <taxon>Hexapoda</taxon>
        <taxon>Insecta</taxon>
        <taxon>Pterygota</taxon>
        <taxon>Neoptera</taxon>
        <taxon>Endopterygota</taxon>
        <taxon>Diptera</taxon>
        <taxon>Nematocera</taxon>
        <taxon>Chironomoidea</taxon>
        <taxon>Ceratopogonidae</taxon>
        <taxon>Ceratopogoninae</taxon>
        <taxon>Culicoides</taxon>
        <taxon>Monoculicoides</taxon>
    </lineage>
</organism>
<feature type="transmembrane region" description="Helical" evidence="7">
    <location>
        <begin position="199"/>
        <end position="216"/>
    </location>
</feature>
<dbReference type="InterPro" id="IPR000109">
    <property type="entry name" value="POT_fam"/>
</dbReference>
<keyword evidence="4" id="KW-0653">Protein transport</keyword>
<feature type="transmembrane region" description="Helical" evidence="7">
    <location>
        <begin position="426"/>
        <end position="447"/>
    </location>
</feature>
<evidence type="ECO:0000256" key="1">
    <source>
        <dbReference type="ARBA" id="ARBA00004141"/>
    </source>
</evidence>
<dbReference type="VEuPathDB" id="VectorBase:CSON012728"/>
<feature type="transmembrane region" description="Helical" evidence="7">
    <location>
        <begin position="236"/>
        <end position="258"/>
    </location>
</feature>
<keyword evidence="5 7" id="KW-1133">Transmembrane helix</keyword>
<feature type="transmembrane region" description="Helical" evidence="7">
    <location>
        <begin position="58"/>
        <end position="86"/>
    </location>
</feature>
<proteinExistence type="inferred from homology"/>
<evidence type="ECO:0000256" key="3">
    <source>
        <dbReference type="ARBA" id="ARBA00022692"/>
    </source>
</evidence>
<dbReference type="GO" id="GO:0016020">
    <property type="term" value="C:membrane"/>
    <property type="evidence" value="ECO:0007669"/>
    <property type="project" value="UniProtKB-SubCell"/>
</dbReference>
<dbReference type="EMBL" id="UFQS01000614">
    <property type="protein sequence ID" value="SSX05407.1"/>
    <property type="molecule type" value="Genomic_DNA"/>
</dbReference>
<name>A0A336KLZ6_CULSO</name>
<accession>A0A336KLZ6</accession>
<gene>
    <name evidence="8" type="primary">CSON012728</name>
</gene>
<feature type="transmembrane region" description="Helical" evidence="7">
    <location>
        <begin position="159"/>
        <end position="178"/>
    </location>
</feature>
<keyword evidence="4" id="KW-0571">Peptide transport</keyword>
<dbReference type="GO" id="GO:0015833">
    <property type="term" value="P:peptide transport"/>
    <property type="evidence" value="ECO:0007669"/>
    <property type="project" value="UniProtKB-KW"/>
</dbReference>
<protein>
    <submittedName>
        <fullName evidence="8">CSON012728 protein</fullName>
    </submittedName>
</protein>
<dbReference type="GO" id="GO:0022857">
    <property type="term" value="F:transmembrane transporter activity"/>
    <property type="evidence" value="ECO:0007669"/>
    <property type="project" value="InterPro"/>
</dbReference>
<dbReference type="PANTHER" id="PTHR11654">
    <property type="entry name" value="OLIGOPEPTIDE TRANSPORTER-RELATED"/>
    <property type="match status" value="1"/>
</dbReference>
<keyword evidence="6 7" id="KW-0472">Membrane</keyword>
<dbReference type="OMA" id="FNCAYFA"/>
<feature type="transmembrane region" description="Helical" evidence="7">
    <location>
        <begin position="491"/>
        <end position="512"/>
    </location>
</feature>
<evidence type="ECO:0000313" key="9">
    <source>
        <dbReference type="EMBL" id="SSX25767.1"/>
    </source>
</evidence>
<evidence type="ECO:0000256" key="2">
    <source>
        <dbReference type="ARBA" id="ARBA00005982"/>
    </source>
</evidence>
<dbReference type="Pfam" id="PF00854">
    <property type="entry name" value="PTR2"/>
    <property type="match status" value="1"/>
</dbReference>
<sequence length="560" mass="63085">MHNFYLKNTTKSFETLPILGNSYKKNPKNPYDNSYGTATEKSHKLDVESDSKKFKYPIAVIFVLASKFFEAFAANGVRTVLALFLHDSLHLSEDTSSAILHLFNFFSQFCPIFGAVLADSYLGNARTLFIFYIPYAIGYVGLVFTTLPYMEQVFSATTLVYVSLLLISIGNGNLRACITSLGGQQFNLPEQKPELDQYFSHYYFIYTLGILLSKIFPPEVRSVTTCFQEDVCYTAVFGMLCLVFFASWFVFLVGLCFYKHETPQHNNVLFKVMGCCVHALLNKVKGKVTTGDCLESAIGKYSDVFVADVRSFLRVIVLFIPLPIYFSLLAQQDSSWTFQATQLNTTIAGFYIQPDQIKAIGPMLLLILIPLFDKFIHPLCRYFGHQLSPLHSVSLGGFSAAFSFSCAGILQILIEGSDAPISVIWQFPQFFFLQLGEVLLSIPGLQFAFTQAPSSMKSVLTAAWFCNNAIGNLIVVIMKEIKPVRYQSTEFFMYSLLMLLGIVIFSFLAHLYEERGDMRTSEGIIASEEQTIEKFVYVEELGIGNLEANSFDSMNSNYRY</sequence>
<dbReference type="SUPFAM" id="SSF103473">
    <property type="entry name" value="MFS general substrate transporter"/>
    <property type="match status" value="1"/>
</dbReference>
<evidence type="ECO:0000256" key="5">
    <source>
        <dbReference type="ARBA" id="ARBA00022989"/>
    </source>
</evidence>
<reference evidence="9" key="2">
    <citation type="submission" date="2018-07" db="EMBL/GenBank/DDBJ databases">
        <authorList>
            <person name="Quirk P.G."/>
            <person name="Krulwich T.A."/>
        </authorList>
    </citation>
    <scope>NUCLEOTIDE SEQUENCE</scope>
</reference>
<feature type="transmembrane region" description="Helical" evidence="7">
    <location>
        <begin position="459"/>
        <end position="479"/>
    </location>
</feature>
<comment type="similarity">
    <text evidence="2">Belongs to the major facilitator superfamily. Proton-dependent oligopeptide transporter (POT/PTR) (TC 2.A.17) family.</text>
</comment>
<evidence type="ECO:0000256" key="4">
    <source>
        <dbReference type="ARBA" id="ARBA00022856"/>
    </source>
</evidence>
<feature type="transmembrane region" description="Helical" evidence="7">
    <location>
        <begin position="312"/>
        <end position="330"/>
    </location>
</feature>
<feature type="transmembrane region" description="Helical" evidence="7">
    <location>
        <begin position="98"/>
        <end position="117"/>
    </location>
</feature>
<comment type="subcellular location">
    <subcellularLocation>
        <location evidence="1">Membrane</location>
        <topology evidence="1">Multi-pass membrane protein</topology>
    </subcellularLocation>
</comment>
<dbReference type="AlphaFoldDB" id="A0A336KLZ6"/>
<keyword evidence="4" id="KW-0813">Transport</keyword>
<feature type="transmembrane region" description="Helical" evidence="7">
    <location>
        <begin position="350"/>
        <end position="372"/>
    </location>
</feature>